<dbReference type="OrthoDB" id="2506317at2759"/>
<evidence type="ECO:0000256" key="1">
    <source>
        <dbReference type="SAM" id="MobiDB-lite"/>
    </source>
</evidence>
<evidence type="ECO:0000313" key="3">
    <source>
        <dbReference type="Proteomes" id="UP000014071"/>
    </source>
</evidence>
<dbReference type="GO" id="GO:0016740">
    <property type="term" value="F:transferase activity"/>
    <property type="evidence" value="ECO:0007669"/>
    <property type="project" value="UniProtKB-KW"/>
</dbReference>
<dbReference type="Proteomes" id="UP000014071">
    <property type="component" value="Unassembled WGS sequence"/>
</dbReference>
<feature type="region of interest" description="Disordered" evidence="1">
    <location>
        <begin position="183"/>
        <end position="206"/>
    </location>
</feature>
<dbReference type="AlphaFoldDB" id="R9PAR4"/>
<dbReference type="EMBL" id="DF238820">
    <property type="protein sequence ID" value="GAC98461.1"/>
    <property type="molecule type" value="Genomic_DNA"/>
</dbReference>
<dbReference type="RefSeq" id="XP_012192048.1">
    <property type="nucleotide sequence ID" value="XM_012336658.1"/>
</dbReference>
<keyword evidence="3" id="KW-1185">Reference proteome</keyword>
<evidence type="ECO:0000313" key="2">
    <source>
        <dbReference type="EMBL" id="GAC98461.1"/>
    </source>
</evidence>
<dbReference type="GeneID" id="24111327"/>
<name>R9PAR4_PSEHS</name>
<accession>R9PAR4</accession>
<dbReference type="eggNOG" id="ENOG502S90P">
    <property type="taxonomic scope" value="Eukaryota"/>
</dbReference>
<reference evidence="3" key="1">
    <citation type="journal article" date="2013" name="Genome Announc.">
        <title>Draft genome sequence of the basidiomycetous yeast-like fungus Pseudozyma hubeiensis SY62, which produces an abundant amount of the biosurfactant mannosylerythritol lipids.</title>
        <authorList>
            <person name="Konishi M."/>
            <person name="Hatada Y."/>
            <person name="Horiuchi J."/>
        </authorList>
    </citation>
    <scope>NUCLEOTIDE SEQUENCE [LARGE SCALE GENOMIC DNA]</scope>
    <source>
        <strain evidence="3">SY62</strain>
    </source>
</reference>
<keyword evidence="2" id="KW-0808">Transferase</keyword>
<protein>
    <submittedName>
        <fullName evidence="2">tRNA nucleotidyltransferase</fullName>
    </submittedName>
</protein>
<feature type="compositionally biased region" description="Low complexity" evidence="1">
    <location>
        <begin position="191"/>
        <end position="206"/>
    </location>
</feature>
<proteinExistence type="predicted"/>
<dbReference type="HOGENOM" id="CLU_106356_0_0_1"/>
<organism evidence="2 3">
    <name type="scientific">Pseudozyma hubeiensis (strain SY62)</name>
    <name type="common">Yeast</name>
    <dbReference type="NCBI Taxonomy" id="1305764"/>
    <lineage>
        <taxon>Eukaryota</taxon>
        <taxon>Fungi</taxon>
        <taxon>Dikarya</taxon>
        <taxon>Basidiomycota</taxon>
        <taxon>Ustilaginomycotina</taxon>
        <taxon>Ustilaginomycetes</taxon>
        <taxon>Ustilaginales</taxon>
        <taxon>Ustilaginaceae</taxon>
        <taxon>Pseudozyma</taxon>
    </lineage>
</organism>
<feature type="region of interest" description="Disordered" evidence="1">
    <location>
        <begin position="1"/>
        <end position="22"/>
    </location>
</feature>
<sequence>MSTSSTSTAHPSASIPSASSSAAVAATTSKNQLYALASRVPLIKSHSISLPKPVKLPPDLHPLPADISAYFVYPFSLESYVLDPNTPSSNTVDQLLAKHKQYLENREKDKEDRQRERLRKVAPGWHGDVLMPTNSVNTRKSLDVGAVLEQAQSQSTQQQQQQQGVERTPLDDLADHLAQLDAFNTSGTPISGSHGQSQNQNQYLQQ</sequence>
<gene>
    <name evidence="2" type="ORF">PHSY_006055</name>
</gene>